<sequence length="299" mass="34246">MKSFRIHIDPEKEEHQKWLRAENENKVKRILKLTKGLNGNKEANSKKKSELISLIEEFQQQYESLLPLRRLKSADESNVRTSDASSSESLTNMQREEEAEMSDLEDTILKDKLTCSSEVKEKTTTSNSLSPEFTEILKDLTVQDEEVESTRHTLAQMKELEGIVASLKDEVKTLCTQKRRLEEQVEGMSNEAKRRQGQILRLEARILELQAKSKGNESIQISEDNEDPYSSTISDHVAQTNNLQLEVNTSEERLSSEASQVKGLTEQVKSMQKQLVSVNDQKAELEKELVKKRQKLQNV</sequence>
<dbReference type="EMBL" id="JACGWL010000006">
    <property type="protein sequence ID" value="KAK4400933.1"/>
    <property type="molecule type" value="Genomic_DNA"/>
</dbReference>
<protein>
    <submittedName>
        <fullName evidence="3">Uncharacterized protein</fullName>
    </submittedName>
</protein>
<comment type="caution">
    <text evidence="3">The sequence shown here is derived from an EMBL/GenBank/DDBJ whole genome shotgun (WGS) entry which is preliminary data.</text>
</comment>
<dbReference type="GO" id="GO:0005856">
    <property type="term" value="C:cytoskeleton"/>
    <property type="evidence" value="ECO:0007669"/>
    <property type="project" value="TreeGrafter"/>
</dbReference>
<feature type="region of interest" description="Disordered" evidence="2">
    <location>
        <begin position="73"/>
        <end position="106"/>
    </location>
</feature>
<dbReference type="GO" id="GO:0005200">
    <property type="term" value="F:structural constituent of cytoskeleton"/>
    <property type="evidence" value="ECO:0007669"/>
    <property type="project" value="TreeGrafter"/>
</dbReference>
<dbReference type="PANTHER" id="PTHR47357">
    <property type="entry name" value="COP1-INTERACTIVE PROTEIN 1"/>
    <property type="match status" value="1"/>
</dbReference>
<feature type="coiled-coil region" evidence="1">
    <location>
        <begin position="254"/>
        <end position="295"/>
    </location>
</feature>
<feature type="region of interest" description="Disordered" evidence="2">
    <location>
        <begin position="213"/>
        <end position="233"/>
    </location>
</feature>
<gene>
    <name evidence="3" type="ORF">Sango_1199400</name>
</gene>
<evidence type="ECO:0000313" key="3">
    <source>
        <dbReference type="EMBL" id="KAK4400933.1"/>
    </source>
</evidence>
<dbReference type="Gene3D" id="1.10.287.1490">
    <property type="match status" value="1"/>
</dbReference>
<feature type="coiled-coil region" evidence="1">
    <location>
        <begin position="157"/>
        <end position="212"/>
    </location>
</feature>
<keyword evidence="4" id="KW-1185">Reference proteome</keyword>
<feature type="compositionally biased region" description="Acidic residues" evidence="2">
    <location>
        <begin position="97"/>
        <end position="106"/>
    </location>
</feature>
<organism evidence="3 4">
    <name type="scientific">Sesamum angolense</name>
    <dbReference type="NCBI Taxonomy" id="2727404"/>
    <lineage>
        <taxon>Eukaryota</taxon>
        <taxon>Viridiplantae</taxon>
        <taxon>Streptophyta</taxon>
        <taxon>Embryophyta</taxon>
        <taxon>Tracheophyta</taxon>
        <taxon>Spermatophyta</taxon>
        <taxon>Magnoliopsida</taxon>
        <taxon>eudicotyledons</taxon>
        <taxon>Gunneridae</taxon>
        <taxon>Pentapetalae</taxon>
        <taxon>asterids</taxon>
        <taxon>lamiids</taxon>
        <taxon>Lamiales</taxon>
        <taxon>Pedaliaceae</taxon>
        <taxon>Sesamum</taxon>
    </lineage>
</organism>
<name>A0AAE1WX48_9LAMI</name>
<feature type="compositionally biased region" description="Polar residues" evidence="2">
    <location>
        <begin position="79"/>
        <end position="93"/>
    </location>
</feature>
<evidence type="ECO:0000256" key="2">
    <source>
        <dbReference type="SAM" id="MobiDB-lite"/>
    </source>
</evidence>
<feature type="compositionally biased region" description="Polar residues" evidence="2">
    <location>
        <begin position="216"/>
        <end position="233"/>
    </location>
</feature>
<evidence type="ECO:0000256" key="1">
    <source>
        <dbReference type="SAM" id="Coils"/>
    </source>
</evidence>
<proteinExistence type="predicted"/>
<dbReference type="Proteomes" id="UP001289374">
    <property type="component" value="Unassembled WGS sequence"/>
</dbReference>
<accession>A0AAE1WX48</accession>
<reference evidence="3" key="2">
    <citation type="journal article" date="2024" name="Plant">
        <title>Genomic evolution and insights into agronomic trait innovations of Sesamum species.</title>
        <authorList>
            <person name="Miao H."/>
            <person name="Wang L."/>
            <person name="Qu L."/>
            <person name="Liu H."/>
            <person name="Sun Y."/>
            <person name="Le M."/>
            <person name="Wang Q."/>
            <person name="Wei S."/>
            <person name="Zheng Y."/>
            <person name="Lin W."/>
            <person name="Duan Y."/>
            <person name="Cao H."/>
            <person name="Xiong S."/>
            <person name="Wang X."/>
            <person name="Wei L."/>
            <person name="Li C."/>
            <person name="Ma Q."/>
            <person name="Ju M."/>
            <person name="Zhao R."/>
            <person name="Li G."/>
            <person name="Mu C."/>
            <person name="Tian Q."/>
            <person name="Mei H."/>
            <person name="Zhang T."/>
            <person name="Gao T."/>
            <person name="Zhang H."/>
        </authorList>
    </citation>
    <scope>NUCLEOTIDE SEQUENCE</scope>
    <source>
        <strain evidence="3">K16</strain>
    </source>
</reference>
<reference evidence="3" key="1">
    <citation type="submission" date="2020-06" db="EMBL/GenBank/DDBJ databases">
        <authorList>
            <person name="Li T."/>
            <person name="Hu X."/>
            <person name="Zhang T."/>
            <person name="Song X."/>
            <person name="Zhang H."/>
            <person name="Dai N."/>
            <person name="Sheng W."/>
            <person name="Hou X."/>
            <person name="Wei L."/>
        </authorList>
    </citation>
    <scope>NUCLEOTIDE SEQUENCE</scope>
    <source>
        <strain evidence="3">K16</strain>
        <tissue evidence="3">Leaf</tissue>
    </source>
</reference>
<dbReference type="PANTHER" id="PTHR47357:SF4">
    <property type="entry name" value="MYOSIN HEAVY CHAIN-LIKE PROTEIN"/>
    <property type="match status" value="1"/>
</dbReference>
<dbReference type="AlphaFoldDB" id="A0AAE1WX48"/>
<keyword evidence="1" id="KW-0175">Coiled coil</keyword>
<evidence type="ECO:0000313" key="4">
    <source>
        <dbReference type="Proteomes" id="UP001289374"/>
    </source>
</evidence>